<accession>A0A3G9GS46</accession>
<protein>
    <submittedName>
        <fullName evidence="1">Uncharacterized protein</fullName>
    </submittedName>
</protein>
<name>R6IAW4_9FIRM</name>
<proteinExistence type="predicted"/>
<dbReference type="EMBL" id="CBDS010000087">
    <property type="protein sequence ID" value="CDB46420.1"/>
    <property type="molecule type" value="Genomic_DNA"/>
</dbReference>
<reference evidence="1" key="1">
    <citation type="submission" date="2012-11" db="EMBL/GenBank/DDBJ databases">
        <title>Dependencies among metagenomic species, viruses, plasmids and units of genetic variation.</title>
        <authorList>
            <person name="Nielsen H.B."/>
            <person name="Almeida M."/>
            <person name="Juncker A.S."/>
            <person name="Rasmussen S."/>
            <person name="Li J."/>
            <person name="Sunagawa S."/>
            <person name="Plichta D."/>
            <person name="Gautier L."/>
            <person name="Le Chatelier E."/>
            <person name="Peletier E."/>
            <person name="Bonde I."/>
            <person name="Nielsen T."/>
            <person name="Manichanh C."/>
            <person name="Arumugam M."/>
            <person name="Batto J."/>
            <person name="Santos M.B.Q.D."/>
            <person name="Blom N."/>
            <person name="Borruel N."/>
            <person name="Burgdorf K.S."/>
            <person name="Boumezbeur F."/>
            <person name="Casellas F."/>
            <person name="Dore J."/>
            <person name="Guarner F."/>
            <person name="Hansen T."/>
            <person name="Hildebrand F."/>
            <person name="Kaas R.S."/>
            <person name="Kennedy S."/>
            <person name="Kristiansen K."/>
            <person name="Kultima J.R."/>
            <person name="Leonard P."/>
            <person name="Levenez F."/>
            <person name="Lund O."/>
            <person name="Moumen B."/>
            <person name="Le Paslier D."/>
            <person name="Pons N."/>
            <person name="Pedersen O."/>
            <person name="Prifti E."/>
            <person name="Qin J."/>
            <person name="Raes J."/>
            <person name="Tap J."/>
            <person name="Tims S."/>
            <person name="Ussery D.W."/>
            <person name="Yamada T."/>
            <person name="MetaHit consortium"/>
            <person name="Renault P."/>
            <person name="Sicheritz-Ponten T."/>
            <person name="Bork P."/>
            <person name="Wang J."/>
            <person name="Brunak S."/>
            <person name="Ehrlich S.D."/>
        </authorList>
    </citation>
    <scope>NUCLEOTIDE SEQUENCE [LARGE SCALE GENOMIC DNA]</scope>
</reference>
<evidence type="ECO:0000313" key="1">
    <source>
        <dbReference type="EMBL" id="CDB46420.1"/>
    </source>
</evidence>
<sequence>MLKTIKSLSEYEQLYNEYVTEGHVRGYLNYFISKKNISAYINEEKIKYAVVDGTLFLFADQGNYYKMYFWRLTAKTKSLPDADKEICCDIYEQQNNNFTVNVLHQLFIENNYECKQKYEQVRLSYGNLHTISFKYLEENKWKLYENNMRIGTVSLNDKSEVEQLIVDYMGKYNKLSIEDEDWQEQIRNNNVVGIYVADNLIAVYYFTEKASRIVVGKNYRGQNLSVYLRMYFASQIRWAISSKNQYDWAEANNISTKITFAKLFAIYTGKIKYRYVKTI</sequence>
<dbReference type="GeneID" id="49407207"/>
<dbReference type="AlphaFoldDB" id="R6IAW4"/>
<gene>
    <name evidence="1" type="ORF">BN533_01476</name>
</gene>
<dbReference type="HOGENOM" id="CLU_996968_0_0_9"/>
<dbReference type="STRING" id="1262914.BN533_01476"/>
<dbReference type="RefSeq" id="WP_021718376.1">
    <property type="nucleotide sequence ID" value="NZ_AP019004.1"/>
</dbReference>
<organism evidence="1">
    <name type="scientific">Phascolarctobacterium faecium</name>
    <dbReference type="NCBI Taxonomy" id="33025"/>
    <lineage>
        <taxon>Bacteria</taxon>
        <taxon>Bacillati</taxon>
        <taxon>Bacillota</taxon>
        <taxon>Negativicutes</taxon>
        <taxon>Acidaminococcales</taxon>
        <taxon>Acidaminococcaceae</taxon>
        <taxon>Phascolarctobacterium</taxon>
    </lineage>
</organism>
<accession>R6IAW4</accession>
<comment type="caution">
    <text evidence="1">The sequence shown here is derived from an EMBL/GenBank/DDBJ whole genome shotgun (WGS) entry which is preliminary data.</text>
</comment>